<dbReference type="OrthoDB" id="69852at2"/>
<feature type="domain" description="HTH marR-type" evidence="1">
    <location>
        <begin position="9"/>
        <end position="146"/>
    </location>
</feature>
<dbReference type="PANTHER" id="PTHR39515:SF2">
    <property type="entry name" value="HTH-TYPE TRANSCRIPTIONAL REGULATOR RV0880"/>
    <property type="match status" value="1"/>
</dbReference>
<keyword evidence="3" id="KW-1185">Reference proteome</keyword>
<dbReference type="Pfam" id="PF12802">
    <property type="entry name" value="MarR_2"/>
    <property type="match status" value="1"/>
</dbReference>
<evidence type="ECO:0000259" key="1">
    <source>
        <dbReference type="PROSITE" id="PS50995"/>
    </source>
</evidence>
<reference evidence="2 3" key="1">
    <citation type="submission" date="2018-03" db="EMBL/GenBank/DDBJ databases">
        <title>Aquarubrobacter algicola gen. nov., sp. nov., a novel actinobacterium isolated from shallow eutrophic lake during the end of cyanobacterial harmful algal blooms.</title>
        <authorList>
            <person name="Chun S.J."/>
        </authorList>
    </citation>
    <scope>NUCLEOTIDE SEQUENCE [LARGE SCALE GENOMIC DNA]</scope>
    <source>
        <strain evidence="2 3">Seoho-28</strain>
    </source>
</reference>
<dbReference type="InterPro" id="IPR000835">
    <property type="entry name" value="HTH_MarR-typ"/>
</dbReference>
<dbReference type="SUPFAM" id="SSF46785">
    <property type="entry name" value="Winged helix' DNA-binding domain"/>
    <property type="match status" value="1"/>
</dbReference>
<dbReference type="SMART" id="SM00347">
    <property type="entry name" value="HTH_MARR"/>
    <property type="match status" value="1"/>
</dbReference>
<dbReference type="InterPro" id="IPR052526">
    <property type="entry name" value="HTH-type_Bedaq_tolerance"/>
</dbReference>
<evidence type="ECO:0000313" key="2">
    <source>
        <dbReference type="EMBL" id="PTL58275.1"/>
    </source>
</evidence>
<protein>
    <submittedName>
        <fullName evidence="2">MarR family transcriptional regulator</fullName>
    </submittedName>
</protein>
<dbReference type="InterPro" id="IPR036388">
    <property type="entry name" value="WH-like_DNA-bd_sf"/>
</dbReference>
<dbReference type="GO" id="GO:0003700">
    <property type="term" value="F:DNA-binding transcription factor activity"/>
    <property type="evidence" value="ECO:0007669"/>
    <property type="project" value="InterPro"/>
</dbReference>
<dbReference type="Proteomes" id="UP000240739">
    <property type="component" value="Unassembled WGS sequence"/>
</dbReference>
<gene>
    <name evidence="2" type="ORF">C7Y72_00735</name>
</gene>
<dbReference type="RefSeq" id="WP_107566713.1">
    <property type="nucleotide sequence ID" value="NZ_PYYB01000001.1"/>
</dbReference>
<dbReference type="EMBL" id="PYYB01000001">
    <property type="protein sequence ID" value="PTL58275.1"/>
    <property type="molecule type" value="Genomic_DNA"/>
</dbReference>
<dbReference type="Gene3D" id="1.10.10.10">
    <property type="entry name" value="Winged helix-like DNA-binding domain superfamily/Winged helix DNA-binding domain"/>
    <property type="match status" value="1"/>
</dbReference>
<sequence length="158" mass="16944">MSAPTAQQTSGRARDVEHVAEGLVPRAGLLTRLLLPEGDRSLTRAEAALLAALEAGPRRVTELAGVLAFAQPTVTQLVGRLDGRGLLERARDPQDGRAVRVTLTPAGRRELATVRASYRAVLREKLADRSDEQVRALAQAIDVLDDLIAALRDDRGPA</sequence>
<organism evidence="2 3">
    <name type="scientific">Paraconexibacter algicola</name>
    <dbReference type="NCBI Taxonomy" id="2133960"/>
    <lineage>
        <taxon>Bacteria</taxon>
        <taxon>Bacillati</taxon>
        <taxon>Actinomycetota</taxon>
        <taxon>Thermoleophilia</taxon>
        <taxon>Solirubrobacterales</taxon>
        <taxon>Paraconexibacteraceae</taxon>
        <taxon>Paraconexibacter</taxon>
    </lineage>
</organism>
<dbReference type="InterPro" id="IPR036390">
    <property type="entry name" value="WH_DNA-bd_sf"/>
</dbReference>
<dbReference type="PANTHER" id="PTHR39515">
    <property type="entry name" value="CONSERVED PROTEIN"/>
    <property type="match status" value="1"/>
</dbReference>
<dbReference type="PROSITE" id="PS50995">
    <property type="entry name" value="HTH_MARR_2"/>
    <property type="match status" value="1"/>
</dbReference>
<accession>A0A2T4UGD4</accession>
<dbReference type="AlphaFoldDB" id="A0A2T4UGD4"/>
<evidence type="ECO:0000313" key="3">
    <source>
        <dbReference type="Proteomes" id="UP000240739"/>
    </source>
</evidence>
<name>A0A2T4UGD4_9ACTN</name>
<comment type="caution">
    <text evidence="2">The sequence shown here is derived from an EMBL/GenBank/DDBJ whole genome shotgun (WGS) entry which is preliminary data.</text>
</comment>
<proteinExistence type="predicted"/>